<dbReference type="RefSeq" id="WP_193803607.1">
    <property type="nucleotide sequence ID" value="NZ_JADEZV010000002.1"/>
</dbReference>
<evidence type="ECO:0008006" key="3">
    <source>
        <dbReference type="Google" id="ProtNLM"/>
    </source>
</evidence>
<organism evidence="1 2">
    <name type="scientific">Fervidicoccus fontis</name>
    <dbReference type="NCBI Taxonomy" id="683846"/>
    <lineage>
        <taxon>Archaea</taxon>
        <taxon>Thermoproteota</taxon>
        <taxon>Thermoprotei</taxon>
        <taxon>Fervidicoccales</taxon>
        <taxon>Fervidicoccaceae</taxon>
        <taxon>Fervidicoccus</taxon>
    </lineage>
</organism>
<protein>
    <recommendedName>
        <fullName evidence="3">CARDB domain-containing protein</fullName>
    </recommendedName>
</protein>
<gene>
    <name evidence="1" type="ORF">IOK49_03650</name>
</gene>
<dbReference type="AlphaFoldDB" id="A0A843A8K7"/>
<proteinExistence type="predicted"/>
<sequence length="100" mass="11244">MKMSEQIRIEGVSIKLSENKPGIYKITIFIKNVGEVKADINSAYVFNIYGNVFCSEILNTSLQPGEVNTISLECKLEERAPYFAKVATKKGQESLYSFNI</sequence>
<name>A0A843A8K7_9CREN</name>
<evidence type="ECO:0000313" key="2">
    <source>
        <dbReference type="Proteomes" id="UP000652307"/>
    </source>
</evidence>
<reference evidence="1" key="1">
    <citation type="submission" date="2020-10" db="EMBL/GenBank/DDBJ databases">
        <title>Fervidococcus fontis strain 3639Fd - the first crenarchaeon capable of growth on lipids.</title>
        <authorList>
            <person name="Kochetkova T.V."/>
            <person name="Elcheninov A.G."/>
            <person name="Toschakov S.V."/>
            <person name="Kublanov I.V."/>
        </authorList>
    </citation>
    <scope>NUCLEOTIDE SEQUENCE</scope>
    <source>
        <strain evidence="1">3639Fd</strain>
    </source>
</reference>
<dbReference type="EMBL" id="JADEZV010000002">
    <property type="protein sequence ID" value="MBE9391173.1"/>
    <property type="molecule type" value="Genomic_DNA"/>
</dbReference>
<comment type="caution">
    <text evidence="1">The sequence shown here is derived from an EMBL/GenBank/DDBJ whole genome shotgun (WGS) entry which is preliminary data.</text>
</comment>
<accession>A0A843A8K7</accession>
<evidence type="ECO:0000313" key="1">
    <source>
        <dbReference type="EMBL" id="MBE9391173.1"/>
    </source>
</evidence>
<dbReference type="Proteomes" id="UP000652307">
    <property type="component" value="Unassembled WGS sequence"/>
</dbReference>